<dbReference type="OrthoDB" id="3430520at2"/>
<dbReference type="InterPro" id="IPR007995">
    <property type="entry name" value="DUF742"/>
</dbReference>
<proteinExistence type="predicted"/>
<reference evidence="1 2" key="1">
    <citation type="submission" date="2019-09" db="EMBL/GenBank/DDBJ databases">
        <title>Actinomadura physcomitrii sp. nov., a novel actinomycete isolated from moss [Physcomitrium sphaericum (Ludw) Fuernr].</title>
        <authorList>
            <person name="Zhuang X."/>
            <person name="Liu C."/>
        </authorList>
    </citation>
    <scope>NUCLEOTIDE SEQUENCE [LARGE SCALE GENOMIC DNA]</scope>
    <source>
        <strain evidence="1 2">HMC1</strain>
    </source>
</reference>
<dbReference type="PANTHER" id="PTHR36221">
    <property type="entry name" value="DUF742 DOMAIN-CONTAINING PROTEIN"/>
    <property type="match status" value="1"/>
</dbReference>
<keyword evidence="2" id="KW-1185">Reference proteome</keyword>
<evidence type="ECO:0000313" key="2">
    <source>
        <dbReference type="Proteomes" id="UP000468735"/>
    </source>
</evidence>
<dbReference type="RefSeq" id="WP_151570714.1">
    <property type="nucleotide sequence ID" value="NZ_WBMT01000034.1"/>
</dbReference>
<gene>
    <name evidence="1" type="ORF">F8566_47525</name>
</gene>
<dbReference type="EMBL" id="WBMT01000034">
    <property type="protein sequence ID" value="KAB2339668.1"/>
    <property type="molecule type" value="Genomic_DNA"/>
</dbReference>
<organism evidence="1 2">
    <name type="scientific">Actinomadura rudentiformis</name>
    <dbReference type="NCBI Taxonomy" id="359158"/>
    <lineage>
        <taxon>Bacteria</taxon>
        <taxon>Bacillati</taxon>
        <taxon>Actinomycetota</taxon>
        <taxon>Actinomycetes</taxon>
        <taxon>Streptosporangiales</taxon>
        <taxon>Thermomonosporaceae</taxon>
        <taxon>Actinomadura</taxon>
    </lineage>
</organism>
<dbReference type="Pfam" id="PF05331">
    <property type="entry name" value="DUF742"/>
    <property type="match status" value="1"/>
</dbReference>
<name>A0A6H9Y774_9ACTN</name>
<protein>
    <submittedName>
        <fullName evidence="1">DUF742 domain-containing protein</fullName>
    </submittedName>
</protein>
<comment type="caution">
    <text evidence="1">The sequence shown here is derived from an EMBL/GenBank/DDBJ whole genome shotgun (WGS) entry which is preliminary data.</text>
</comment>
<sequence length="124" mass="13274">MAGPDDELWVDDAAGPVVRPFAVARGRTRHAHKGLDLIAVVVTAEVAMPDPRTLTPEDEAILELCVVPQSVADVAAALALPLGLVRVLLSDLSDRRLVAIRRPSTAAFPDQRLLKEVIDGLRAL</sequence>
<dbReference type="Proteomes" id="UP000468735">
    <property type="component" value="Unassembled WGS sequence"/>
</dbReference>
<dbReference type="AlphaFoldDB" id="A0A6H9Y774"/>
<evidence type="ECO:0000313" key="1">
    <source>
        <dbReference type="EMBL" id="KAB2339668.1"/>
    </source>
</evidence>
<accession>A0A6H9Y774</accession>
<dbReference type="PANTHER" id="PTHR36221:SF1">
    <property type="entry name" value="DUF742 DOMAIN-CONTAINING PROTEIN"/>
    <property type="match status" value="1"/>
</dbReference>